<organism evidence="2 3">
    <name type="scientific">Quercus lobata</name>
    <name type="common">Valley oak</name>
    <dbReference type="NCBI Taxonomy" id="97700"/>
    <lineage>
        <taxon>Eukaryota</taxon>
        <taxon>Viridiplantae</taxon>
        <taxon>Streptophyta</taxon>
        <taxon>Embryophyta</taxon>
        <taxon>Tracheophyta</taxon>
        <taxon>Spermatophyta</taxon>
        <taxon>Magnoliopsida</taxon>
        <taxon>eudicotyledons</taxon>
        <taxon>Gunneridae</taxon>
        <taxon>Pentapetalae</taxon>
        <taxon>rosids</taxon>
        <taxon>fabids</taxon>
        <taxon>Fagales</taxon>
        <taxon>Fagaceae</taxon>
        <taxon>Quercus</taxon>
    </lineage>
</organism>
<dbReference type="Gramene" id="QL08p040430:mrna">
    <property type="protein sequence ID" value="QL08p040430:mrna:CDS:4"/>
    <property type="gene ID" value="QL08p040430"/>
</dbReference>
<reference evidence="2 3" key="1">
    <citation type="journal article" date="2016" name="G3 (Bethesda)">
        <title>First Draft Assembly and Annotation of the Genome of a California Endemic Oak Quercus lobata Nee (Fagaceae).</title>
        <authorList>
            <person name="Sork V.L."/>
            <person name="Fitz-Gibbon S.T."/>
            <person name="Puiu D."/>
            <person name="Crepeau M."/>
            <person name="Gugger P.F."/>
            <person name="Sherman R."/>
            <person name="Stevens K."/>
            <person name="Langley C.H."/>
            <person name="Pellegrini M."/>
            <person name="Salzberg S.L."/>
        </authorList>
    </citation>
    <scope>NUCLEOTIDE SEQUENCE [LARGE SCALE GENOMIC DNA]</scope>
    <source>
        <strain evidence="2 3">cv. SW786</strain>
    </source>
</reference>
<dbReference type="RefSeq" id="XP_030931523.1">
    <property type="nucleotide sequence ID" value="XM_031075663.1"/>
</dbReference>
<dbReference type="GeneID" id="115957426"/>
<dbReference type="InterPro" id="IPR001810">
    <property type="entry name" value="F-box_dom"/>
</dbReference>
<proteinExistence type="predicted"/>
<evidence type="ECO:0000313" key="3">
    <source>
        <dbReference type="Proteomes" id="UP000594261"/>
    </source>
</evidence>
<dbReference type="InterPro" id="IPR036047">
    <property type="entry name" value="F-box-like_dom_sf"/>
</dbReference>
<reference evidence="2" key="2">
    <citation type="submission" date="2021-01" db="UniProtKB">
        <authorList>
            <consortium name="EnsemblPlants"/>
        </authorList>
    </citation>
    <scope>IDENTIFICATION</scope>
</reference>
<dbReference type="NCBIfam" id="TIGR01640">
    <property type="entry name" value="F_box_assoc_1"/>
    <property type="match status" value="1"/>
</dbReference>
<dbReference type="EMBL" id="LRBV02000008">
    <property type="status" value="NOT_ANNOTATED_CDS"/>
    <property type="molecule type" value="Genomic_DNA"/>
</dbReference>
<dbReference type="InterPro" id="IPR006527">
    <property type="entry name" value="F-box-assoc_dom_typ1"/>
</dbReference>
<gene>
    <name evidence="2" type="primary">LOC115957426</name>
</gene>
<evidence type="ECO:0000259" key="1">
    <source>
        <dbReference type="PROSITE" id="PS50181"/>
    </source>
</evidence>
<sequence length="434" mass="50540">MSDYFPAEIIVEIFSRLPVKSLIRFRCVSKTWCSLISSHDFIKMHLNRSLSSTKNPPYLIFRHYDDKMEKEWFTLLSSNDPFPHNHFSKHLDCKWVFREHNRRVLEKQMEKKGFFAYPSDFKELHFPYRSFMKQNLYIVGSSNGLVCLLNDTPDDQTDLVALLWNPSIRKSIFLPCPGVKFHPSLHPMQYIGFGYDPITDDYKLVRLVYLYDLFDQYSDGKKYFPVPDFQIYTLRTGAWRTITGHSCQNIADQSFSVFLNGSVHWFGHTREHNGDFHNANSASHNVILSFDIGNEDFHEMAVPKSLEEVHRFNMKVAVLDGLLALVPYRDQAFGGFCSVWVMKEYGVAETWTKLFNINFGNVLGFTMNGEVLVTKSGKLRIYDPNSQRTLNPHIHAQPESFYFDTYMESLVLLNVEDGVEESLVPQFESLFYGH</sequence>
<dbReference type="OMA" id="NEDFHEM"/>
<dbReference type="SUPFAM" id="SSF81383">
    <property type="entry name" value="F-box domain"/>
    <property type="match status" value="1"/>
</dbReference>
<keyword evidence="3" id="KW-1185">Reference proteome</keyword>
<dbReference type="CDD" id="cd22157">
    <property type="entry name" value="F-box_AtFBW1-like"/>
    <property type="match status" value="1"/>
</dbReference>
<dbReference type="InParanoid" id="A0A7N2MAS0"/>
<dbReference type="Pfam" id="PF00646">
    <property type="entry name" value="F-box"/>
    <property type="match status" value="1"/>
</dbReference>
<evidence type="ECO:0000313" key="2">
    <source>
        <dbReference type="EnsemblPlants" id="QL08p040430:mrna:CDS:4"/>
    </source>
</evidence>
<dbReference type="RefSeq" id="XP_030931521.1">
    <property type="nucleotide sequence ID" value="XM_031075661.1"/>
</dbReference>
<dbReference type="PANTHER" id="PTHR31672">
    <property type="entry name" value="BNACNNG10540D PROTEIN"/>
    <property type="match status" value="1"/>
</dbReference>
<dbReference type="OrthoDB" id="5314306at2759"/>
<name>A0A7N2MAS0_QUELO</name>
<feature type="domain" description="F-box" evidence="1">
    <location>
        <begin position="1"/>
        <end position="45"/>
    </location>
</feature>
<dbReference type="PROSITE" id="PS50181">
    <property type="entry name" value="FBOX"/>
    <property type="match status" value="1"/>
</dbReference>
<dbReference type="InterPro" id="IPR050796">
    <property type="entry name" value="SCF_F-box_component"/>
</dbReference>
<dbReference type="KEGG" id="qlo:115957426"/>
<dbReference type="EnsemblPlants" id="QL08p040430:mrna">
    <property type="protein sequence ID" value="QL08p040430:mrna:CDS:4"/>
    <property type="gene ID" value="QL08p040430"/>
</dbReference>
<dbReference type="InterPro" id="IPR017451">
    <property type="entry name" value="F-box-assoc_interact_dom"/>
</dbReference>
<dbReference type="Proteomes" id="UP000594261">
    <property type="component" value="Chromosome 8"/>
</dbReference>
<dbReference type="Pfam" id="PF07734">
    <property type="entry name" value="FBA_1"/>
    <property type="match status" value="1"/>
</dbReference>
<dbReference type="PANTHER" id="PTHR31672:SF13">
    <property type="entry name" value="F-BOX PROTEIN CPR30-LIKE"/>
    <property type="match status" value="1"/>
</dbReference>
<dbReference type="SMART" id="SM00256">
    <property type="entry name" value="FBOX"/>
    <property type="match status" value="1"/>
</dbReference>
<dbReference type="AlphaFoldDB" id="A0A7N2MAS0"/>
<dbReference type="Gene3D" id="1.20.1280.50">
    <property type="match status" value="1"/>
</dbReference>
<protein>
    <recommendedName>
        <fullName evidence="1">F-box domain-containing protein</fullName>
    </recommendedName>
</protein>
<accession>A0A7N2MAS0</accession>
<dbReference type="RefSeq" id="XP_030931522.1">
    <property type="nucleotide sequence ID" value="XM_031075662.1"/>
</dbReference>